<protein>
    <submittedName>
        <fullName evidence="1">Uncharacterized protein</fullName>
    </submittedName>
</protein>
<accession>A0A7Y7Y3M1</accession>
<dbReference type="EMBL" id="JACAQE010000009">
    <property type="protein sequence ID" value="NWC17180.1"/>
    <property type="molecule type" value="Genomic_DNA"/>
</dbReference>
<reference evidence="1 2" key="1">
    <citation type="submission" date="2020-04" db="EMBL/GenBank/DDBJ databases">
        <title>Molecular characterization of pseudomonads from Agaricus bisporus reveal novel blotch 2 pathogens in Western Europe.</title>
        <authorList>
            <person name="Taparia T."/>
            <person name="Krijger M."/>
            <person name="Haynes E."/>
            <person name="Elpinstone J.G."/>
            <person name="Noble R."/>
            <person name="Van Der Wolf J."/>
        </authorList>
    </citation>
    <scope>NUCLEOTIDE SEQUENCE [LARGE SCALE GENOMIC DNA]</scope>
    <source>
        <strain evidence="1 2">IPO3738</strain>
    </source>
</reference>
<proteinExistence type="predicted"/>
<dbReference type="RefSeq" id="WP_017123676.1">
    <property type="nucleotide sequence ID" value="NZ_JACAQE010000009.1"/>
</dbReference>
<evidence type="ECO:0000313" key="1">
    <source>
        <dbReference type="EMBL" id="NWC17180.1"/>
    </source>
</evidence>
<sequence length="321" mass="35986">MDSKTLSAARAFLHSINTGANRRLFYPGSGNDVGCSVGLFWNICDSFYLIDPFHAPVGQLTSGLLAQMAQGTAGYMEGMRVAHSSYEDGFIEGSQPCRRYQVSLQGELARKRLCFVTCGTNEWLDTTPNVRYNVAICKDYAGIEEGVDNDYPYAEIWGRLNRHGIFAETIGAQRSIEAFNFAKYQFYGFRPLFKVVTASNGRIGFGDGFCLFQKVDSATADDYRHRLDIMGGLAGQIIEALDPFYGANNYTPSALQHKDHVNAQNTELHKIMTEGVISNWSQLRQSPLFISWMKARIDTPISDELLFELLVPFRLEMLGSW</sequence>
<gene>
    <name evidence="1" type="ORF">HX845_26225</name>
</gene>
<comment type="caution">
    <text evidence="1">The sequence shown here is derived from an EMBL/GenBank/DDBJ whole genome shotgun (WGS) entry which is preliminary data.</text>
</comment>
<evidence type="ECO:0000313" key="2">
    <source>
        <dbReference type="Proteomes" id="UP000517547"/>
    </source>
</evidence>
<name>A0A7Y7Y3M1_9PSED</name>
<dbReference type="AlphaFoldDB" id="A0A7Y7Y3M1"/>
<dbReference type="Proteomes" id="UP000517547">
    <property type="component" value="Unassembled WGS sequence"/>
</dbReference>
<organism evidence="1 2">
    <name type="scientific">Pseudomonas gingeri</name>
    <dbReference type="NCBI Taxonomy" id="117681"/>
    <lineage>
        <taxon>Bacteria</taxon>
        <taxon>Pseudomonadati</taxon>
        <taxon>Pseudomonadota</taxon>
        <taxon>Gammaproteobacteria</taxon>
        <taxon>Pseudomonadales</taxon>
        <taxon>Pseudomonadaceae</taxon>
        <taxon>Pseudomonas</taxon>
    </lineage>
</organism>